<gene>
    <name evidence="1" type="ORF">MILVUS5_LOCUS30967</name>
</gene>
<dbReference type="Proteomes" id="UP001177021">
    <property type="component" value="Unassembled WGS sequence"/>
</dbReference>
<reference evidence="1" key="1">
    <citation type="submission" date="2023-10" db="EMBL/GenBank/DDBJ databases">
        <authorList>
            <person name="Rodriguez Cubillos JULIANA M."/>
            <person name="De Vega J."/>
        </authorList>
    </citation>
    <scope>NUCLEOTIDE SEQUENCE</scope>
</reference>
<proteinExistence type="predicted"/>
<evidence type="ECO:0000313" key="1">
    <source>
        <dbReference type="EMBL" id="CAJ2666108.1"/>
    </source>
</evidence>
<evidence type="ECO:0000313" key="2">
    <source>
        <dbReference type="Proteomes" id="UP001177021"/>
    </source>
</evidence>
<dbReference type="EMBL" id="CASHSV030000513">
    <property type="protein sequence ID" value="CAJ2666108.1"/>
    <property type="molecule type" value="Genomic_DNA"/>
</dbReference>
<sequence>MCRTNGDCQNLTCFDGEIRACGFPFHVTESEGFGVCGCIPNTLGCQNHEDCRDHVCIEADTKPVCAFWIPAPTFIKPESGVCGCIGKITTNSLFLTMCRSNDDCRNLSCIDGTIPTCGFPFHVTGSEGFGLCGCIRRLN</sequence>
<organism evidence="1 2">
    <name type="scientific">Trifolium pratense</name>
    <name type="common">Red clover</name>
    <dbReference type="NCBI Taxonomy" id="57577"/>
    <lineage>
        <taxon>Eukaryota</taxon>
        <taxon>Viridiplantae</taxon>
        <taxon>Streptophyta</taxon>
        <taxon>Embryophyta</taxon>
        <taxon>Tracheophyta</taxon>
        <taxon>Spermatophyta</taxon>
        <taxon>Magnoliopsida</taxon>
        <taxon>eudicotyledons</taxon>
        <taxon>Gunneridae</taxon>
        <taxon>Pentapetalae</taxon>
        <taxon>rosids</taxon>
        <taxon>fabids</taxon>
        <taxon>Fabales</taxon>
        <taxon>Fabaceae</taxon>
        <taxon>Papilionoideae</taxon>
        <taxon>50 kb inversion clade</taxon>
        <taxon>NPAAA clade</taxon>
        <taxon>Hologalegina</taxon>
        <taxon>IRL clade</taxon>
        <taxon>Trifolieae</taxon>
        <taxon>Trifolium</taxon>
    </lineage>
</organism>
<protein>
    <submittedName>
        <fullName evidence="1">Uncharacterized protein</fullName>
    </submittedName>
</protein>
<accession>A0ACB0LCK5</accession>
<comment type="caution">
    <text evidence="1">The sequence shown here is derived from an EMBL/GenBank/DDBJ whole genome shotgun (WGS) entry which is preliminary data.</text>
</comment>
<name>A0ACB0LCK5_TRIPR</name>
<keyword evidence="2" id="KW-1185">Reference proteome</keyword>